<dbReference type="Gene3D" id="3.30.1330.230">
    <property type="match status" value="1"/>
</dbReference>
<name>A0A9X1Q461_STRM4</name>
<sequence>MEIVTLPPVATPAPDVLAVRDRLARDAAAYGLASDELLVEIGTLGLPGDHGPSGPPDASEPSEPCAPSESIDANRHRTVVPVLLYRDTALIGPVRRTAATRRPCVTCLRRRWLRLRREHEREALEGDGACYVVGGVTPLLAEFGTPHIAAVLARLHAGGTPRPERGADLADVIEVDLLTGRTTRHPLLAEPDCPQCGPDRPDEPPRATGFPMPRPGLAPGSSRLRSWRDYTLPRKALVNPVCGVLGALSTASSRGAATNANLNGTMRLGGMRTEGVPLYEVSWSGHSVSYAESEAMAFLEGLERYAGQHARGRRAAATASLDDLRERSLPALDPREGLQHGPDFYAARHPGMVPFSPDLEVDWLWGHSLRDRQPVLVPEQLAFYGPRPPGVRFTTSSSSGCATGSCLEEAALFGLLELIERDAFLLTWYGARTPTRIDPATCGRPGTAALIDRMWGAGYDIHLFDMRVDLPVPAVLCVAKRRVSGPGDVVFSAGAALEPADAVASAVGEVSSLVDNFPERVTKAESDLLAMAEDYDRVRTLHDHLMLYGLPQMADRTAFLFDSPRAEPRPLDEVFADWDRIRPTDDDLRTRLTFCARLVTDAAGGDLAVVDQTSPEQYGMGLRTAAVVSQGLIPIDFGWDQQRALHSPRLRTAAHRAGLRAAPLRDDEIHRHPHPFP</sequence>
<protein>
    <submittedName>
        <fullName evidence="3">TOMM leader peptide-binding protein</fullName>
    </submittedName>
</protein>
<dbReference type="EMBL" id="JAKEIP010000204">
    <property type="protein sequence ID" value="MCF1598313.1"/>
    <property type="molecule type" value="Genomic_DNA"/>
</dbReference>
<accession>A0A9X1Q461</accession>
<dbReference type="RefSeq" id="WP_234766715.1">
    <property type="nucleotide sequence ID" value="NZ_JAKEIP010000204.1"/>
</dbReference>
<dbReference type="NCBIfam" id="TIGR03604">
    <property type="entry name" value="TOMM_cyclo_SagD"/>
    <property type="match status" value="1"/>
</dbReference>
<dbReference type="PANTHER" id="PTHR37809">
    <property type="entry name" value="RIBOSOMAL PROTEIN S12 METHYLTHIOTRANSFERASE ACCESSORY FACTOR YCAO"/>
    <property type="match status" value="1"/>
</dbReference>
<dbReference type="Gene3D" id="3.40.50.720">
    <property type="entry name" value="NAD(P)-binding Rossmann-like Domain"/>
    <property type="match status" value="1"/>
</dbReference>
<evidence type="ECO:0000256" key="1">
    <source>
        <dbReference type="SAM" id="MobiDB-lite"/>
    </source>
</evidence>
<dbReference type="PROSITE" id="PS51664">
    <property type="entry name" value="YCAO"/>
    <property type="match status" value="1"/>
</dbReference>
<reference evidence="3" key="1">
    <citation type="submission" date="2022-01" db="EMBL/GenBank/DDBJ databases">
        <title>Draft Genome Sequences of Seven Type Strains of the Genus Streptomyces.</title>
        <authorList>
            <person name="Aziz S."/>
            <person name="Coretto E."/>
            <person name="Chronakova A."/>
            <person name="Sproer C."/>
            <person name="Huber K."/>
            <person name="Nouioui I."/>
            <person name="Gross H."/>
        </authorList>
    </citation>
    <scope>NUCLEOTIDE SEQUENCE</scope>
    <source>
        <strain evidence="3">DSM 103493</strain>
    </source>
</reference>
<feature type="domain" description="YcaO" evidence="2">
    <location>
        <begin position="285"/>
        <end position="677"/>
    </location>
</feature>
<dbReference type="PANTHER" id="PTHR37809:SF1">
    <property type="entry name" value="RIBOSOMAL PROTEIN S12 METHYLTHIOTRANSFERASE ACCESSORY FACTOR YCAO"/>
    <property type="match status" value="1"/>
</dbReference>
<feature type="region of interest" description="Disordered" evidence="1">
    <location>
        <begin position="188"/>
        <end position="222"/>
    </location>
</feature>
<evidence type="ECO:0000313" key="3">
    <source>
        <dbReference type="EMBL" id="MCF1598313.1"/>
    </source>
</evidence>
<dbReference type="InterPro" id="IPR022291">
    <property type="entry name" value="Bacteriocin_synth_cyclodeHase"/>
</dbReference>
<dbReference type="Proteomes" id="UP001139384">
    <property type="component" value="Unassembled WGS sequence"/>
</dbReference>
<dbReference type="Pfam" id="PF02624">
    <property type="entry name" value="YcaO"/>
    <property type="match status" value="1"/>
</dbReference>
<feature type="region of interest" description="Disordered" evidence="1">
    <location>
        <begin position="43"/>
        <end position="70"/>
    </location>
</feature>
<proteinExistence type="predicted"/>
<dbReference type="NCBIfam" id="TIGR03882">
    <property type="entry name" value="cyclo_dehyd_2"/>
    <property type="match status" value="1"/>
</dbReference>
<evidence type="ECO:0000313" key="4">
    <source>
        <dbReference type="Proteomes" id="UP001139384"/>
    </source>
</evidence>
<evidence type="ECO:0000259" key="2">
    <source>
        <dbReference type="PROSITE" id="PS51664"/>
    </source>
</evidence>
<dbReference type="InterPro" id="IPR027624">
    <property type="entry name" value="TOMM_cyclo_SagD"/>
</dbReference>
<organism evidence="3 4">
    <name type="scientific">Streptomyces muensis</name>
    <dbReference type="NCBI Taxonomy" id="1077944"/>
    <lineage>
        <taxon>Bacteria</taxon>
        <taxon>Bacillati</taxon>
        <taxon>Actinomycetota</taxon>
        <taxon>Actinomycetes</taxon>
        <taxon>Kitasatosporales</taxon>
        <taxon>Streptomycetaceae</taxon>
        <taxon>Streptomyces</taxon>
    </lineage>
</organism>
<dbReference type="InterPro" id="IPR003776">
    <property type="entry name" value="YcaO-like_dom"/>
</dbReference>
<dbReference type="AlphaFoldDB" id="A0A9X1Q461"/>
<comment type="caution">
    <text evidence="3">The sequence shown here is derived from an EMBL/GenBank/DDBJ whole genome shotgun (WGS) entry which is preliminary data.</text>
</comment>
<dbReference type="Gene3D" id="3.30.160.660">
    <property type="match status" value="1"/>
</dbReference>
<gene>
    <name evidence="3" type="ORF">L0P92_32890</name>
</gene>
<dbReference type="Gene3D" id="3.30.40.250">
    <property type="match status" value="1"/>
</dbReference>
<feature type="compositionally biased region" description="Low complexity" evidence="1">
    <location>
        <begin position="56"/>
        <end position="70"/>
    </location>
</feature>
<keyword evidence="4" id="KW-1185">Reference proteome</keyword>